<dbReference type="SUPFAM" id="SSF54975">
    <property type="entry name" value="Acylphosphatase/BLUF domain-like"/>
    <property type="match status" value="1"/>
</dbReference>
<evidence type="ECO:0000313" key="2">
    <source>
        <dbReference type="EMBL" id="MCR2834463.1"/>
    </source>
</evidence>
<gene>
    <name evidence="2" type="ORF">NSO95_10940</name>
</gene>
<feature type="domain" description="BLUF" evidence="1">
    <location>
        <begin position="2"/>
        <end position="92"/>
    </location>
</feature>
<organism evidence="2 3">
    <name type="scientific">Parerythrobacter lacustris</name>
    <dbReference type="NCBI Taxonomy" id="2969984"/>
    <lineage>
        <taxon>Bacteria</taxon>
        <taxon>Pseudomonadati</taxon>
        <taxon>Pseudomonadota</taxon>
        <taxon>Alphaproteobacteria</taxon>
        <taxon>Sphingomonadales</taxon>
        <taxon>Erythrobacteraceae</taxon>
        <taxon>Parerythrobacter</taxon>
    </lineage>
</organism>
<dbReference type="InterPro" id="IPR007024">
    <property type="entry name" value="BLUF_domain"/>
</dbReference>
<protein>
    <submittedName>
        <fullName evidence="2">BLUF domain-containing protein</fullName>
    </submittedName>
</protein>
<reference evidence="2 3" key="1">
    <citation type="submission" date="2022-08" db="EMBL/GenBank/DDBJ databases">
        <title>Polyphasic taxonomy analysis of Qipengyuania sp.RS5-5.</title>
        <authorList>
            <person name="Xamxidin M."/>
            <person name="Wu M."/>
        </authorList>
    </citation>
    <scope>NUCLEOTIDE SEQUENCE [LARGE SCALE GENOMIC DNA]</scope>
    <source>
        <strain evidence="2 3">RS5-5</strain>
    </source>
</reference>
<dbReference type="SMART" id="SM01034">
    <property type="entry name" value="BLUF"/>
    <property type="match status" value="1"/>
</dbReference>
<accession>A0ABT1XS33</accession>
<dbReference type="Gene3D" id="3.30.70.100">
    <property type="match status" value="1"/>
</dbReference>
<keyword evidence="3" id="KW-1185">Reference proteome</keyword>
<dbReference type="Pfam" id="PF04940">
    <property type="entry name" value="BLUF"/>
    <property type="match status" value="1"/>
</dbReference>
<dbReference type="PROSITE" id="PS50925">
    <property type="entry name" value="BLUF"/>
    <property type="match status" value="1"/>
</dbReference>
<dbReference type="InterPro" id="IPR036046">
    <property type="entry name" value="Acylphosphatase-like_dom_sf"/>
</dbReference>
<sequence length="130" mass="14805">MLRQYLYISTAGGLDNAAIEHILEACQRNNRVRNVTGLLLYNGRNFLQLLEGEASDLFWVMRKIGSDPRHSGVSWLADRAVDERACPSWLMRHIRLVDDLDQRRAALDSELPDALDPALREIMLNFAALN</sequence>
<dbReference type="Proteomes" id="UP001206067">
    <property type="component" value="Unassembled WGS sequence"/>
</dbReference>
<proteinExistence type="predicted"/>
<dbReference type="EMBL" id="JANKHH010000005">
    <property type="protein sequence ID" value="MCR2834463.1"/>
    <property type="molecule type" value="Genomic_DNA"/>
</dbReference>
<evidence type="ECO:0000259" key="1">
    <source>
        <dbReference type="PROSITE" id="PS50925"/>
    </source>
</evidence>
<comment type="caution">
    <text evidence="2">The sequence shown here is derived from an EMBL/GenBank/DDBJ whole genome shotgun (WGS) entry which is preliminary data.</text>
</comment>
<name>A0ABT1XS33_9SPHN</name>
<dbReference type="RefSeq" id="WP_257596271.1">
    <property type="nucleotide sequence ID" value="NZ_JANKHH010000005.1"/>
</dbReference>
<evidence type="ECO:0000313" key="3">
    <source>
        <dbReference type="Proteomes" id="UP001206067"/>
    </source>
</evidence>